<keyword evidence="2" id="KW-1185">Reference proteome</keyword>
<evidence type="ECO:0000313" key="2">
    <source>
        <dbReference type="Proteomes" id="UP000184432"/>
    </source>
</evidence>
<dbReference type="SUPFAM" id="SSF55874">
    <property type="entry name" value="ATPase domain of HSP90 chaperone/DNA topoisomerase II/histidine kinase"/>
    <property type="match status" value="1"/>
</dbReference>
<name>A0A1M6CV79_9FLAO</name>
<dbReference type="STRING" id="570521.SAMN04488508_102291"/>
<dbReference type="GO" id="GO:0016301">
    <property type="term" value="F:kinase activity"/>
    <property type="evidence" value="ECO:0007669"/>
    <property type="project" value="UniProtKB-KW"/>
</dbReference>
<dbReference type="EMBL" id="FQYP01000002">
    <property type="protein sequence ID" value="SHI64793.1"/>
    <property type="molecule type" value="Genomic_DNA"/>
</dbReference>
<dbReference type="InterPro" id="IPR036890">
    <property type="entry name" value="HATPase_C_sf"/>
</dbReference>
<proteinExistence type="predicted"/>
<sequence>MITNDFDPLNSSDNFDSEIVNSAKKREIRNILKSYVGIFDSFSELIQNSLDAVDKRKKVETDLEKKLWLEVNLQDNSFTISDNGIGFQQKEFEAFLAPNISFKDGSGTRGNKGVGATYIAYGFNKLTLGTKNADFNYIGQINNGRKWVEDKEGIVTRPVVTSFGQIPDLFKKTEQGTFFKIEYGGDFTRPKNLSYFSANNAEQWIYLLLLKTPLGGIYFDDSTDQTKFNLKVIDSSGSVTEIDNESALYIYPHSKIKASANIKEIARIQKQLLDKGKDPSKLPAKYERLNGVYENYSSEELKALPTNRLEEKHHLLIDEYSIEAYGYFGYSTQLWDEFNDNLAKLRKGYRVLKGGLLIANNNMLQGDYIAIPLTSNIGYQNQAHVVVHLKNADPDLGRKGFQPEIKELCEILSVGIVNKLKHWKNKLRNDTGAKPVITTQINLHNWIKEQENHEQSFPLDLSNPNFFKPINEISISSVPQSEQDVVVLFNQLIAGGVIRGLKLLATSQYATYDGIFKFYIKEPRENHIFDKVTNPLGVQDLGLPIDTVSNPMVLEYKFNLNALFQEFENEDKFEKDVNLAIAWELGDVWKRNYDVTSLLDLDNLHHRQFHGITHIIHSKTSNFNLIVLKELIEYLNDVDGVQDFHTKKYGEDIFE</sequence>
<dbReference type="Proteomes" id="UP000184432">
    <property type="component" value="Unassembled WGS sequence"/>
</dbReference>
<keyword evidence="1" id="KW-0808">Transferase</keyword>
<dbReference type="AlphaFoldDB" id="A0A1M6CV79"/>
<accession>A0A1M6CV79</accession>
<gene>
    <name evidence="1" type="ORF">SAMN04488508_102291</name>
</gene>
<protein>
    <submittedName>
        <fullName evidence="1">Histidine kinase-, DNA gyrase B-, and HSP90-like ATPase</fullName>
    </submittedName>
</protein>
<organism evidence="1 2">
    <name type="scientific">Aquimarina spongiae</name>
    <dbReference type="NCBI Taxonomy" id="570521"/>
    <lineage>
        <taxon>Bacteria</taxon>
        <taxon>Pseudomonadati</taxon>
        <taxon>Bacteroidota</taxon>
        <taxon>Flavobacteriia</taxon>
        <taxon>Flavobacteriales</taxon>
        <taxon>Flavobacteriaceae</taxon>
        <taxon>Aquimarina</taxon>
    </lineage>
</organism>
<dbReference type="Pfam" id="PF13589">
    <property type="entry name" value="HATPase_c_3"/>
    <property type="match status" value="1"/>
</dbReference>
<dbReference type="OrthoDB" id="9802640at2"/>
<dbReference type="RefSeq" id="WP_073314970.1">
    <property type="nucleotide sequence ID" value="NZ_FQYP01000002.1"/>
</dbReference>
<keyword evidence="1" id="KW-0418">Kinase</keyword>
<evidence type="ECO:0000313" key="1">
    <source>
        <dbReference type="EMBL" id="SHI64793.1"/>
    </source>
</evidence>
<reference evidence="2" key="1">
    <citation type="submission" date="2016-11" db="EMBL/GenBank/DDBJ databases">
        <authorList>
            <person name="Varghese N."/>
            <person name="Submissions S."/>
        </authorList>
    </citation>
    <scope>NUCLEOTIDE SEQUENCE [LARGE SCALE GENOMIC DNA]</scope>
    <source>
        <strain evidence="2">DSM 22623</strain>
    </source>
</reference>
<dbReference type="Gene3D" id="3.30.565.10">
    <property type="entry name" value="Histidine kinase-like ATPase, C-terminal domain"/>
    <property type="match status" value="1"/>
</dbReference>